<dbReference type="Pfam" id="PF06985">
    <property type="entry name" value="HET"/>
    <property type="match status" value="1"/>
</dbReference>
<dbReference type="PANTHER" id="PTHR33112:SF12">
    <property type="entry name" value="HETEROKARYON INCOMPATIBILITY DOMAIN-CONTAINING PROTEIN"/>
    <property type="match status" value="1"/>
</dbReference>
<dbReference type="InterPro" id="IPR010730">
    <property type="entry name" value="HET"/>
</dbReference>
<dbReference type="EMBL" id="ML735692">
    <property type="protein sequence ID" value="KAE8422860.1"/>
    <property type="molecule type" value="Genomic_DNA"/>
</dbReference>
<feature type="domain" description="Heterokaryon incompatibility" evidence="1">
    <location>
        <begin position="234"/>
        <end position="372"/>
    </location>
</feature>
<gene>
    <name evidence="2" type="ORF">BDV36DRAFT_291022</name>
</gene>
<dbReference type="Proteomes" id="UP000325395">
    <property type="component" value="Unassembled WGS sequence"/>
</dbReference>
<protein>
    <submittedName>
        <fullName evidence="2">Heterokaryon incompatibility protein-domain-containing protein</fullName>
    </submittedName>
</protein>
<sequence>MLIIEASNVPIRGVRDEDGAMTPPIINIDEGININGVADDGHEPFCLGRFHEQWFVKTLMKPYDVVVACILLRAYILAPTQVELSSDGYWDEDEWIRVRQLYQCLWPGEPISCPGLETGDNTEMASRDDGPDNAVNSKRMLLAGIEADNLDDGSISQVPQATHPPRIPRPESVESTISGVDFTYMKKWLSWCDKDTHQDCIPHPIQWHDFKGIDFRVIDIHRRCIVKAPENCSFVALSYVWGGVDQLRLNEATKPLLMSDGGLDYAWLRIPMTIRDAIVACEKLKFQYLWVDALCIMQDSTRDTRIQIMRMKKIYSAAEYTIVAVSGESASSGLSGGANKQTSDASLVCSEDSLKCLLLSSPWAHRAWCYQEQVLSHRLILFTTNGIYIQCQRGALKMDGNSMKPIKMHDASSYDSIGSMLKIPHGKDLESYVSAVESYSRRKLSKMEDKMNAFQGILQLYNGVMDGKSTSFCYGLPIYAFDQTFCWSTRQHNPQLRNPFFPSWSWLGWNDAVEFNRDLINTCCTSQMIYGCRDYNDDFPEQCNIRQPATSHLKDFAFGFPVAASLSYYNLPERSLYGSIAYLSISSDCIESDGYNGLYTVFSATSMSGNVSSTGNRSDINKEGRHDNDDTQTLLGYINLQHEWRQKQSVVLVLEFLPIAGELNTASNNSWIITMLMCLKCTDGGSRERIQVMNCKIEEERWLKLGAGLKVFDLT</sequence>
<evidence type="ECO:0000313" key="3">
    <source>
        <dbReference type="Proteomes" id="UP000325395"/>
    </source>
</evidence>
<proteinExistence type="predicted"/>
<dbReference type="PANTHER" id="PTHR33112">
    <property type="entry name" value="DOMAIN PROTEIN, PUTATIVE-RELATED"/>
    <property type="match status" value="1"/>
</dbReference>
<organism evidence="2 3">
    <name type="scientific">Aspergillus pseudocaelatus</name>
    <dbReference type="NCBI Taxonomy" id="1825620"/>
    <lineage>
        <taxon>Eukaryota</taxon>
        <taxon>Fungi</taxon>
        <taxon>Dikarya</taxon>
        <taxon>Ascomycota</taxon>
        <taxon>Pezizomycotina</taxon>
        <taxon>Eurotiomycetes</taxon>
        <taxon>Eurotiomycetidae</taxon>
        <taxon>Eurotiales</taxon>
        <taxon>Aspergillaceae</taxon>
        <taxon>Aspergillus</taxon>
        <taxon>Aspergillus subgen. Circumdati</taxon>
    </lineage>
</organism>
<evidence type="ECO:0000259" key="1">
    <source>
        <dbReference type="Pfam" id="PF06985"/>
    </source>
</evidence>
<reference evidence="2 3" key="1">
    <citation type="submission" date="2019-04" db="EMBL/GenBank/DDBJ databases">
        <authorList>
            <consortium name="DOE Joint Genome Institute"/>
            <person name="Mondo S."/>
            <person name="Kjaerbolling I."/>
            <person name="Vesth T."/>
            <person name="Frisvad J.C."/>
            <person name="Nybo J.L."/>
            <person name="Theobald S."/>
            <person name="Kildgaard S."/>
            <person name="Isbrandt T."/>
            <person name="Kuo A."/>
            <person name="Sato A."/>
            <person name="Lyhne E.K."/>
            <person name="Kogle M.E."/>
            <person name="Wiebenga A."/>
            <person name="Kun R.S."/>
            <person name="Lubbers R.J."/>
            <person name="Makela M.R."/>
            <person name="Barry K."/>
            <person name="Chovatia M."/>
            <person name="Clum A."/>
            <person name="Daum C."/>
            <person name="Haridas S."/>
            <person name="He G."/>
            <person name="LaButti K."/>
            <person name="Lipzen A."/>
            <person name="Riley R."/>
            <person name="Salamov A."/>
            <person name="Simmons B.A."/>
            <person name="Magnuson J.K."/>
            <person name="Henrissat B."/>
            <person name="Mortensen U.H."/>
            <person name="Larsen T.O."/>
            <person name="Devries R.P."/>
            <person name="Grigoriev I.V."/>
            <person name="Machida M."/>
            <person name="Baker S.E."/>
            <person name="Andersen M.R."/>
            <person name="Cantor M.N."/>
            <person name="Hua S.X."/>
        </authorList>
    </citation>
    <scope>NUCLEOTIDE SEQUENCE [LARGE SCALE GENOMIC DNA]</scope>
    <source>
        <strain evidence="2 3">CBS 117616</strain>
    </source>
</reference>
<accession>A0ABQ6X0K2</accession>
<evidence type="ECO:0000313" key="2">
    <source>
        <dbReference type="EMBL" id="KAE8422860.1"/>
    </source>
</evidence>
<name>A0ABQ6X0K2_9EURO</name>
<keyword evidence="3" id="KW-1185">Reference proteome</keyword>